<dbReference type="Pfam" id="PF04101">
    <property type="entry name" value="Glyco_tran_28_C"/>
    <property type="match status" value="1"/>
</dbReference>
<sequence length="368" mass="41379">MNGKLLIAAGHAGSTAYATIEEFKIQNPNWGIVFVGSSSAMEGRKSSTIENAYMPKIGIKFIPIVSGRLQRKFTLWTLPSLLKIPIGFAHALFILLSERPNAILSFGGFSAFPIVVIGWLLRIPVIIHDQTTSAGRSNLASVPFAKKIALSRDDSLRYFPKNKSEVVGNPISKEVITCKNKKYAKRTSAIFIAGGSRGSISLNRLAITILPELLHDFVVYHQTGDVDFPDIKKFLLTLDRKSRNRYHPFPKVEMWNWYKYLRDSDILVSRSGANIVSEALQIGIPSIFIPLPFAYNDEQRKNAKYAEDLGLSRVLDEKDLDPKRLYVEILGLSRKWDKIVKSYQKPKIDDSKAAEKLCKIISEYALVF</sequence>
<dbReference type="GO" id="GO:0005975">
    <property type="term" value="P:carbohydrate metabolic process"/>
    <property type="evidence" value="ECO:0007669"/>
    <property type="project" value="InterPro"/>
</dbReference>
<evidence type="ECO:0000259" key="4">
    <source>
        <dbReference type="Pfam" id="PF03033"/>
    </source>
</evidence>
<dbReference type="AlphaFoldDB" id="A0A0G0QN30"/>
<dbReference type="Pfam" id="PF03033">
    <property type="entry name" value="Glyco_transf_28"/>
    <property type="match status" value="1"/>
</dbReference>
<feature type="domain" description="Glycosyltransferase family 28 N-terminal" evidence="4">
    <location>
        <begin position="49"/>
        <end position="149"/>
    </location>
</feature>
<evidence type="ECO:0000256" key="3">
    <source>
        <dbReference type="SAM" id="Phobius"/>
    </source>
</evidence>
<dbReference type="PANTHER" id="PTHR21015:SF22">
    <property type="entry name" value="GLYCOSYLTRANSFERASE"/>
    <property type="match status" value="1"/>
</dbReference>
<dbReference type="SUPFAM" id="SSF53756">
    <property type="entry name" value="UDP-Glycosyltransferase/glycogen phosphorylase"/>
    <property type="match status" value="1"/>
</dbReference>
<dbReference type="EMBL" id="LBWP01000003">
    <property type="protein sequence ID" value="KKR11785.1"/>
    <property type="molecule type" value="Genomic_DNA"/>
</dbReference>
<protein>
    <recommendedName>
        <fullName evidence="8">UDP-N-acetylglucosamine--N-acetylmuramyl-(pentapeptide) pyrophosphoryl-undecaprenol N-acetylglucosamine transferase</fullName>
    </recommendedName>
</protein>
<keyword evidence="1" id="KW-0328">Glycosyltransferase</keyword>
<feature type="domain" description="Glycosyl transferase family 28 C-terminal" evidence="5">
    <location>
        <begin position="190"/>
        <end position="338"/>
    </location>
</feature>
<dbReference type="STRING" id="1618550.UT39_C0003G0054"/>
<reference evidence="6 7" key="1">
    <citation type="journal article" date="2015" name="Nature">
        <title>rRNA introns, odd ribosomes, and small enigmatic genomes across a large radiation of phyla.</title>
        <authorList>
            <person name="Brown C.T."/>
            <person name="Hug L.A."/>
            <person name="Thomas B.C."/>
            <person name="Sharon I."/>
            <person name="Castelle C.J."/>
            <person name="Singh A."/>
            <person name="Wilkins M.J."/>
            <person name="Williams K.H."/>
            <person name="Banfield J.F."/>
        </authorList>
    </citation>
    <scope>NUCLEOTIDE SEQUENCE [LARGE SCALE GENOMIC DNA]</scope>
</reference>
<dbReference type="InterPro" id="IPR004276">
    <property type="entry name" value="GlycoTrans_28_N"/>
</dbReference>
<comment type="caution">
    <text evidence="6">The sequence shown here is derived from an EMBL/GenBank/DDBJ whole genome shotgun (WGS) entry which is preliminary data.</text>
</comment>
<feature type="transmembrane region" description="Helical" evidence="3">
    <location>
        <begin position="73"/>
        <end position="96"/>
    </location>
</feature>
<dbReference type="Gene3D" id="3.40.50.2000">
    <property type="entry name" value="Glycogen Phosphorylase B"/>
    <property type="match status" value="2"/>
</dbReference>
<accession>A0A0G0QN30</accession>
<proteinExistence type="predicted"/>
<dbReference type="GO" id="GO:1901137">
    <property type="term" value="P:carbohydrate derivative biosynthetic process"/>
    <property type="evidence" value="ECO:0007669"/>
    <property type="project" value="UniProtKB-ARBA"/>
</dbReference>
<evidence type="ECO:0000313" key="7">
    <source>
        <dbReference type="Proteomes" id="UP000034246"/>
    </source>
</evidence>
<feature type="transmembrane region" description="Helical" evidence="3">
    <location>
        <begin position="102"/>
        <end position="121"/>
    </location>
</feature>
<evidence type="ECO:0000256" key="1">
    <source>
        <dbReference type="ARBA" id="ARBA00022676"/>
    </source>
</evidence>
<organism evidence="6 7">
    <name type="scientific">Candidatus Woesebacteria bacterium GW2011_GWA1_39_21</name>
    <dbReference type="NCBI Taxonomy" id="1618550"/>
    <lineage>
        <taxon>Bacteria</taxon>
        <taxon>Candidatus Woeseibacteriota</taxon>
    </lineage>
</organism>
<dbReference type="InterPro" id="IPR007235">
    <property type="entry name" value="Glyco_trans_28_C"/>
</dbReference>
<gene>
    <name evidence="6" type="ORF">UT39_C0003G0054</name>
</gene>
<keyword evidence="3" id="KW-0472">Membrane</keyword>
<dbReference type="Proteomes" id="UP000034246">
    <property type="component" value="Unassembled WGS sequence"/>
</dbReference>
<dbReference type="PANTHER" id="PTHR21015">
    <property type="entry name" value="UDP-N-ACETYLGLUCOSAMINE--N-ACETYLMURAMYL-(PENTAPEPTIDE) PYROPHOSPHORYL-UNDECAPRENOL N-ACETYLGLUCOSAMINE TRANSFERASE 1"/>
    <property type="match status" value="1"/>
</dbReference>
<dbReference type="CDD" id="cd03785">
    <property type="entry name" value="GT28_MurG"/>
    <property type="match status" value="1"/>
</dbReference>
<evidence type="ECO:0000256" key="2">
    <source>
        <dbReference type="ARBA" id="ARBA00022679"/>
    </source>
</evidence>
<evidence type="ECO:0000259" key="5">
    <source>
        <dbReference type="Pfam" id="PF04101"/>
    </source>
</evidence>
<keyword evidence="3" id="KW-1133">Transmembrane helix</keyword>
<evidence type="ECO:0000313" key="6">
    <source>
        <dbReference type="EMBL" id="KKR11785.1"/>
    </source>
</evidence>
<keyword evidence="3" id="KW-0812">Transmembrane</keyword>
<name>A0A0G0QN30_9BACT</name>
<dbReference type="GO" id="GO:0016758">
    <property type="term" value="F:hexosyltransferase activity"/>
    <property type="evidence" value="ECO:0007669"/>
    <property type="project" value="InterPro"/>
</dbReference>
<evidence type="ECO:0008006" key="8">
    <source>
        <dbReference type="Google" id="ProtNLM"/>
    </source>
</evidence>
<keyword evidence="2" id="KW-0808">Transferase</keyword>